<keyword evidence="2" id="KW-0808">Transferase</keyword>
<sequence>MKKLVIFGGSGIGMIAASIAEDIGSHEVLGFLNDVIPEGNKIGKYKKYPVIGKTEKYLELLADQSIEFFIAYVGLQNEKETFEKIKEFKIPKERWATLIHPSAIIPKNFCSIGNGVLIAPLAQLSPDVTLNDHCILLANSFVGHDSTIDFFAHVATNGVVGANVHVGKAVHVGSNATIREKIRVGDFALIGSGSVILNDVPSNSIFIGNPGKLLRQK</sequence>
<dbReference type="InterPro" id="IPR011004">
    <property type="entry name" value="Trimer_LpxA-like_sf"/>
</dbReference>
<protein>
    <recommendedName>
        <fullName evidence="7">PglD N-terminal domain-containing protein</fullName>
    </recommendedName>
</protein>
<dbReference type="InterPro" id="IPR020019">
    <property type="entry name" value="AcTrfase_PglD-like"/>
</dbReference>
<dbReference type="InterPro" id="IPR050179">
    <property type="entry name" value="Trans_hexapeptide_repeat"/>
</dbReference>
<evidence type="ECO:0000259" key="7">
    <source>
        <dbReference type="Pfam" id="PF17836"/>
    </source>
</evidence>
<evidence type="ECO:0000256" key="1">
    <source>
        <dbReference type="ARBA" id="ARBA00007274"/>
    </source>
</evidence>
<dbReference type="InterPro" id="IPR041561">
    <property type="entry name" value="PglD_N"/>
</dbReference>
<dbReference type="PROSITE" id="PS00101">
    <property type="entry name" value="HEXAPEP_TRANSFERASES"/>
    <property type="match status" value="1"/>
</dbReference>
<reference evidence="8 9" key="1">
    <citation type="submission" date="2018-03" db="EMBL/GenBank/DDBJ databases">
        <title>Comparative genomics illustrates the genes involved in a hyperalkaliphilic mechanisms of Serpentinomonas isolated from highly-alkaline calcium-rich serpentinized springs.</title>
        <authorList>
            <person name="Suzuki S."/>
            <person name="Ishii S."/>
            <person name="Walworth N."/>
            <person name="Bird L."/>
            <person name="Kuenen J.G."/>
            <person name="Nealson K.H."/>
        </authorList>
    </citation>
    <scope>NUCLEOTIDE SEQUENCE [LARGE SCALE GENOMIC DNA]</scope>
    <source>
        <strain evidence="8 9">83</strain>
    </source>
</reference>
<dbReference type="EMBL" id="PVLR01000031">
    <property type="protein sequence ID" value="PRD68384.1"/>
    <property type="molecule type" value="Genomic_DNA"/>
</dbReference>
<evidence type="ECO:0000256" key="6">
    <source>
        <dbReference type="PIRSR" id="PIRSR620019-2"/>
    </source>
</evidence>
<evidence type="ECO:0000256" key="5">
    <source>
        <dbReference type="PIRSR" id="PIRSR620019-1"/>
    </source>
</evidence>
<dbReference type="Gene3D" id="3.40.50.20">
    <property type="match status" value="1"/>
</dbReference>
<proteinExistence type="inferred from homology"/>
<feature type="active site" description="Proton acceptor" evidence="5">
    <location>
        <position position="144"/>
    </location>
</feature>
<dbReference type="InterPro" id="IPR001451">
    <property type="entry name" value="Hexapep"/>
</dbReference>
<dbReference type="Proteomes" id="UP000238326">
    <property type="component" value="Unassembled WGS sequence"/>
</dbReference>
<dbReference type="AlphaFoldDB" id="A0A2S9KD84"/>
<feature type="domain" description="PglD N-terminal" evidence="7">
    <location>
        <begin position="3"/>
        <end position="71"/>
    </location>
</feature>
<accession>A0A2S9KD84</accession>
<feature type="binding site" evidence="6">
    <location>
        <position position="153"/>
    </location>
    <ligand>
        <name>acetyl-CoA</name>
        <dbReference type="ChEBI" id="CHEBI:57288"/>
    </ligand>
</feature>
<dbReference type="GO" id="GO:0016746">
    <property type="term" value="F:acyltransferase activity"/>
    <property type="evidence" value="ECO:0007669"/>
    <property type="project" value="UniProtKB-KW"/>
</dbReference>
<dbReference type="PANTHER" id="PTHR43300:SF7">
    <property type="entry name" value="UDP-N-ACETYLBACILLOSAMINE N-ACETYLTRANSFERASE"/>
    <property type="match status" value="1"/>
</dbReference>
<name>A0A2S9KD84_9BURK</name>
<dbReference type="RefSeq" id="WP_105730056.1">
    <property type="nucleotide sequence ID" value="NZ_PVLR01000031.1"/>
</dbReference>
<dbReference type="Gene3D" id="2.160.10.10">
    <property type="entry name" value="Hexapeptide repeat proteins"/>
    <property type="match status" value="1"/>
</dbReference>
<dbReference type="OrthoDB" id="9794407at2"/>
<keyword evidence="9" id="KW-1185">Reference proteome</keyword>
<dbReference type="PANTHER" id="PTHR43300">
    <property type="entry name" value="ACETYLTRANSFERASE"/>
    <property type="match status" value="1"/>
</dbReference>
<comment type="caution">
    <text evidence="8">The sequence shown here is derived from an EMBL/GenBank/DDBJ whole genome shotgun (WGS) entry which is preliminary data.</text>
</comment>
<keyword evidence="4" id="KW-0012">Acyltransferase</keyword>
<evidence type="ECO:0000313" key="8">
    <source>
        <dbReference type="EMBL" id="PRD68384.1"/>
    </source>
</evidence>
<evidence type="ECO:0000313" key="9">
    <source>
        <dbReference type="Proteomes" id="UP000238326"/>
    </source>
</evidence>
<dbReference type="SUPFAM" id="SSF51161">
    <property type="entry name" value="Trimeric LpxA-like enzymes"/>
    <property type="match status" value="1"/>
</dbReference>
<feature type="site" description="Increases basicity of active site His" evidence="5">
    <location>
        <position position="145"/>
    </location>
</feature>
<gene>
    <name evidence="8" type="ORF">C6P61_11370</name>
</gene>
<dbReference type="CDD" id="cd03360">
    <property type="entry name" value="LbH_AT_putative"/>
    <property type="match status" value="1"/>
</dbReference>
<dbReference type="Pfam" id="PF00132">
    <property type="entry name" value="Hexapep"/>
    <property type="match status" value="1"/>
</dbReference>
<organism evidence="8 9">
    <name type="scientific">Malikia spinosa</name>
    <dbReference type="NCBI Taxonomy" id="86180"/>
    <lineage>
        <taxon>Bacteria</taxon>
        <taxon>Pseudomonadati</taxon>
        <taxon>Pseudomonadota</taxon>
        <taxon>Betaproteobacteria</taxon>
        <taxon>Burkholderiales</taxon>
        <taxon>Comamonadaceae</taxon>
        <taxon>Malikia</taxon>
    </lineage>
</organism>
<evidence type="ECO:0000256" key="2">
    <source>
        <dbReference type="ARBA" id="ARBA00022679"/>
    </source>
</evidence>
<dbReference type="Pfam" id="PF17836">
    <property type="entry name" value="PglD_N"/>
    <property type="match status" value="1"/>
</dbReference>
<comment type="similarity">
    <text evidence="1">Belongs to the transferase hexapeptide repeat family.</text>
</comment>
<evidence type="ECO:0000256" key="3">
    <source>
        <dbReference type="ARBA" id="ARBA00022737"/>
    </source>
</evidence>
<keyword evidence="3" id="KW-0677">Repeat</keyword>
<evidence type="ECO:0000256" key="4">
    <source>
        <dbReference type="ARBA" id="ARBA00023315"/>
    </source>
</evidence>
<dbReference type="InterPro" id="IPR018357">
    <property type="entry name" value="Hexapep_transf_CS"/>
</dbReference>